<evidence type="ECO:0000313" key="5">
    <source>
        <dbReference type="EMBL" id="GFO57944.1"/>
    </source>
</evidence>
<evidence type="ECO:0000256" key="3">
    <source>
        <dbReference type="ARBA" id="ARBA00022679"/>
    </source>
</evidence>
<proteinExistence type="inferred from homology"/>
<comment type="similarity">
    <text evidence="1">Belongs to the glycosyltransferase group 1 family. Glycosyltransferase 4 subfamily.</text>
</comment>
<reference evidence="6" key="1">
    <citation type="submission" date="2020-06" db="EMBL/GenBank/DDBJ databases">
        <title>Draft genomic sequence of Geomonas sp. Red330.</title>
        <authorList>
            <person name="Itoh H."/>
            <person name="Zhenxing X."/>
            <person name="Ushijima N."/>
            <person name="Masuda Y."/>
            <person name="Shiratori Y."/>
            <person name="Senoo K."/>
        </authorList>
    </citation>
    <scope>NUCLEOTIDE SEQUENCE [LARGE SCALE GENOMIC DNA]</scope>
    <source>
        <strain evidence="6">Red330</strain>
    </source>
</reference>
<dbReference type="GO" id="GO:0016757">
    <property type="term" value="F:glycosyltransferase activity"/>
    <property type="evidence" value="ECO:0007669"/>
    <property type="project" value="UniProtKB-KW"/>
</dbReference>
<sequence>MTEALRILHIGWGFRPLRNGGLIAYAEDVMEIQHQRGHEVAYFCAGRVHPGWRRPRLSQWTRDGITVFEIEDPRLLHAGDEGNFPPERELSEAESETYFRQVIDTFRPDLLHVHEMAGLPFSLLGIASRVYRLPVAMTLHNYFMFCPTLNLYRPDGTLCDLEDPSSSCRDCCGSGRHFREHLVQRTFDLEAKTVARGLHRVLRPVETLARSVLGGAPPGAEVFAARLQGNLEHLRRIDLLIAQSSRTAQIYEQRTGRTDIQVLHSSLPHISALIPRVPVQAPARVRFATLNGCLAPFKGAGIIADAVDLLVQKGLGERFWLDVWGEVHASVRSRLAAAEPVGLKGRYREQDLDAILNEVDVGLMPSLCEEVYGYAGIEFMAKGIPVIGNPRGGITDYVLDGSTGWLNVSCSAAGLAEIMERVIQNPSCLLPLNQEIRARRDTLIADRFSHVDRLIALYKQIITRKGQHHVDPA</sequence>
<gene>
    <name evidence="5" type="ORF">GMST_02690</name>
</gene>
<dbReference type="Gene3D" id="3.40.50.2000">
    <property type="entry name" value="Glycogen Phosphorylase B"/>
    <property type="match status" value="2"/>
</dbReference>
<evidence type="ECO:0000256" key="1">
    <source>
        <dbReference type="ARBA" id="ARBA00009481"/>
    </source>
</evidence>
<dbReference type="Pfam" id="PF13579">
    <property type="entry name" value="Glyco_trans_4_4"/>
    <property type="match status" value="1"/>
</dbReference>
<organism evidence="5 6">
    <name type="scientific">Geomonas silvestris</name>
    <dbReference type="NCBI Taxonomy" id="2740184"/>
    <lineage>
        <taxon>Bacteria</taxon>
        <taxon>Pseudomonadati</taxon>
        <taxon>Thermodesulfobacteriota</taxon>
        <taxon>Desulfuromonadia</taxon>
        <taxon>Geobacterales</taxon>
        <taxon>Geobacteraceae</taxon>
        <taxon>Geomonas</taxon>
    </lineage>
</organism>
<dbReference type="Pfam" id="PF13692">
    <property type="entry name" value="Glyco_trans_1_4"/>
    <property type="match status" value="1"/>
</dbReference>
<dbReference type="PANTHER" id="PTHR12526:SF640">
    <property type="entry name" value="COLANIC ACID BIOSYNTHESIS GLYCOSYLTRANSFERASE WCAL-RELATED"/>
    <property type="match status" value="1"/>
</dbReference>
<dbReference type="PANTHER" id="PTHR12526">
    <property type="entry name" value="GLYCOSYLTRANSFERASE"/>
    <property type="match status" value="1"/>
</dbReference>
<dbReference type="EMBL" id="BLXX01000001">
    <property type="protein sequence ID" value="GFO57944.1"/>
    <property type="molecule type" value="Genomic_DNA"/>
</dbReference>
<comment type="caution">
    <text evidence="5">The sequence shown here is derived from an EMBL/GenBank/DDBJ whole genome shotgun (WGS) entry which is preliminary data.</text>
</comment>
<keyword evidence="6" id="KW-1185">Reference proteome</keyword>
<dbReference type="RefSeq" id="WP_183352799.1">
    <property type="nucleotide sequence ID" value="NZ_BLXX01000001.1"/>
</dbReference>
<protein>
    <submittedName>
        <fullName evidence="5">LPS biosynthesis RfbU related protein</fullName>
    </submittedName>
</protein>
<keyword evidence="2" id="KW-0328">Glycosyltransferase</keyword>
<feature type="domain" description="Glycosyltransferase subfamily 4-like N-terminal" evidence="4">
    <location>
        <begin position="20"/>
        <end position="160"/>
    </location>
</feature>
<dbReference type="SUPFAM" id="SSF53756">
    <property type="entry name" value="UDP-Glycosyltransferase/glycogen phosphorylase"/>
    <property type="match status" value="1"/>
</dbReference>
<dbReference type="InterPro" id="IPR028098">
    <property type="entry name" value="Glyco_trans_4-like_N"/>
</dbReference>
<dbReference type="AlphaFoldDB" id="A0A6V8MDG7"/>
<evidence type="ECO:0000256" key="2">
    <source>
        <dbReference type="ARBA" id="ARBA00022676"/>
    </source>
</evidence>
<evidence type="ECO:0000313" key="6">
    <source>
        <dbReference type="Proteomes" id="UP000556026"/>
    </source>
</evidence>
<accession>A0A6V8MDG7</accession>
<evidence type="ECO:0000259" key="4">
    <source>
        <dbReference type="Pfam" id="PF13579"/>
    </source>
</evidence>
<name>A0A6V8MDG7_9BACT</name>
<keyword evidence="3" id="KW-0808">Transferase</keyword>
<dbReference type="Proteomes" id="UP000556026">
    <property type="component" value="Unassembled WGS sequence"/>
</dbReference>